<sequence>MTKCRRRRTTGYEDRTRLGTTVVSKNCYNGIKNVWTEMAWIFGGSGLEDDALSILASAKLRIYRHFVQVGLGEAVEDPLIAWSRTLQRRGFLPSSPIIILPLIIEAFSVLGRPPDLRAWIFGSGLEDNDLAILVSAKSIIYRYFVQVGLTGGPAHRLGKRAHSPGHIPRMIIYILVLFPFLMIFQGLISTLQLVEKLDRYPFRKKRKIDSVEQEEKTMNIKKEATTQVGSFFCPTST</sequence>
<organism evidence="2 3">
    <name type="scientific">Cordylochernes scorpioides</name>
    <dbReference type="NCBI Taxonomy" id="51811"/>
    <lineage>
        <taxon>Eukaryota</taxon>
        <taxon>Metazoa</taxon>
        <taxon>Ecdysozoa</taxon>
        <taxon>Arthropoda</taxon>
        <taxon>Chelicerata</taxon>
        <taxon>Arachnida</taxon>
        <taxon>Pseudoscorpiones</taxon>
        <taxon>Cheliferoidea</taxon>
        <taxon>Chernetidae</taxon>
        <taxon>Cordylochernes</taxon>
    </lineage>
</organism>
<feature type="transmembrane region" description="Helical" evidence="1">
    <location>
        <begin position="170"/>
        <end position="194"/>
    </location>
</feature>
<feature type="transmembrane region" description="Helical" evidence="1">
    <location>
        <begin position="91"/>
        <end position="110"/>
    </location>
</feature>
<keyword evidence="1" id="KW-0472">Membrane</keyword>
<keyword evidence="1" id="KW-1133">Transmembrane helix</keyword>
<evidence type="ECO:0000313" key="3">
    <source>
        <dbReference type="Proteomes" id="UP001235939"/>
    </source>
</evidence>
<reference evidence="2 3" key="1">
    <citation type="submission" date="2022-01" db="EMBL/GenBank/DDBJ databases">
        <title>A chromosomal length assembly of Cordylochernes scorpioides.</title>
        <authorList>
            <person name="Zeh D."/>
            <person name="Zeh J."/>
        </authorList>
    </citation>
    <scope>NUCLEOTIDE SEQUENCE [LARGE SCALE GENOMIC DNA]</scope>
    <source>
        <strain evidence="2">IN4F17</strain>
        <tissue evidence="2">Whole Body</tissue>
    </source>
</reference>
<proteinExistence type="predicted"/>
<accession>A0ABY6JZQ5</accession>
<dbReference type="Proteomes" id="UP001235939">
    <property type="component" value="Chromosome 01"/>
</dbReference>
<keyword evidence="1" id="KW-0812">Transmembrane</keyword>
<gene>
    <name evidence="2" type="ORF">LAZ67_1007737</name>
</gene>
<evidence type="ECO:0000313" key="2">
    <source>
        <dbReference type="EMBL" id="UYV62076.1"/>
    </source>
</evidence>
<keyword evidence="3" id="KW-1185">Reference proteome</keyword>
<dbReference type="EMBL" id="CP092863">
    <property type="protein sequence ID" value="UYV62076.1"/>
    <property type="molecule type" value="Genomic_DNA"/>
</dbReference>
<name>A0ABY6JZQ5_9ARAC</name>
<evidence type="ECO:0000256" key="1">
    <source>
        <dbReference type="SAM" id="Phobius"/>
    </source>
</evidence>
<protein>
    <submittedName>
        <fullName evidence="2">Uncharacterized protein</fullName>
    </submittedName>
</protein>